<evidence type="ECO:0000313" key="6">
    <source>
        <dbReference type="EMBL" id="MBM9509088.1"/>
    </source>
</evidence>
<dbReference type="Gene3D" id="1.10.10.10">
    <property type="entry name" value="Winged helix-like DNA-binding domain superfamily/Winged helix DNA-binding domain"/>
    <property type="match status" value="1"/>
</dbReference>
<feature type="domain" description="Response regulatory" evidence="4">
    <location>
        <begin position="3"/>
        <end position="116"/>
    </location>
</feature>
<dbReference type="InterPro" id="IPR016032">
    <property type="entry name" value="Sig_transdc_resp-reg_C-effctor"/>
</dbReference>
<dbReference type="Proteomes" id="UP000749040">
    <property type="component" value="Unassembled WGS sequence"/>
</dbReference>
<feature type="DNA-binding region" description="OmpR/PhoB-type" evidence="3">
    <location>
        <begin position="125"/>
        <end position="228"/>
    </location>
</feature>
<evidence type="ECO:0000259" key="4">
    <source>
        <dbReference type="PROSITE" id="PS50110"/>
    </source>
</evidence>
<dbReference type="RefSeq" id="WP_205361714.1">
    <property type="nucleotide sequence ID" value="NZ_JADKYB010000022.1"/>
</dbReference>
<evidence type="ECO:0000313" key="7">
    <source>
        <dbReference type="Proteomes" id="UP000749040"/>
    </source>
</evidence>
<dbReference type="SUPFAM" id="SSF52172">
    <property type="entry name" value="CheY-like"/>
    <property type="match status" value="1"/>
</dbReference>
<organism evidence="6 7">
    <name type="scientific">Actinacidiphila acididurans</name>
    <dbReference type="NCBI Taxonomy" id="2784346"/>
    <lineage>
        <taxon>Bacteria</taxon>
        <taxon>Bacillati</taxon>
        <taxon>Actinomycetota</taxon>
        <taxon>Actinomycetes</taxon>
        <taxon>Kitasatosporales</taxon>
        <taxon>Streptomycetaceae</taxon>
        <taxon>Actinacidiphila</taxon>
    </lineage>
</organism>
<keyword evidence="2" id="KW-0597">Phosphoprotein</keyword>
<comment type="caution">
    <text evidence="6">The sequence shown here is derived from an EMBL/GenBank/DDBJ whole genome shotgun (WGS) entry which is preliminary data.</text>
</comment>
<dbReference type="PANTHER" id="PTHR48111">
    <property type="entry name" value="REGULATOR OF RPOS"/>
    <property type="match status" value="1"/>
</dbReference>
<protein>
    <submittedName>
        <fullName evidence="6">Response regulator</fullName>
    </submittedName>
</protein>
<dbReference type="EMBL" id="JADKYB010000022">
    <property type="protein sequence ID" value="MBM9509088.1"/>
    <property type="molecule type" value="Genomic_DNA"/>
</dbReference>
<evidence type="ECO:0000256" key="3">
    <source>
        <dbReference type="PROSITE-ProRule" id="PRU01091"/>
    </source>
</evidence>
<keyword evidence="1 3" id="KW-0238">DNA-binding</keyword>
<dbReference type="SMART" id="SM00448">
    <property type="entry name" value="REC"/>
    <property type="match status" value="1"/>
</dbReference>
<dbReference type="Gene3D" id="3.40.50.2300">
    <property type="match status" value="1"/>
</dbReference>
<evidence type="ECO:0000259" key="5">
    <source>
        <dbReference type="PROSITE" id="PS51755"/>
    </source>
</evidence>
<dbReference type="InterPro" id="IPR036388">
    <property type="entry name" value="WH-like_DNA-bd_sf"/>
</dbReference>
<feature type="domain" description="OmpR/PhoB-type" evidence="5">
    <location>
        <begin position="125"/>
        <end position="228"/>
    </location>
</feature>
<dbReference type="Gene3D" id="6.10.250.690">
    <property type="match status" value="1"/>
</dbReference>
<dbReference type="SMART" id="SM00862">
    <property type="entry name" value="Trans_reg_C"/>
    <property type="match status" value="1"/>
</dbReference>
<dbReference type="InterPro" id="IPR039420">
    <property type="entry name" value="WalR-like"/>
</dbReference>
<accession>A0ABS2U0F7</accession>
<evidence type="ECO:0000256" key="1">
    <source>
        <dbReference type="ARBA" id="ARBA00023125"/>
    </source>
</evidence>
<dbReference type="InterPro" id="IPR001789">
    <property type="entry name" value="Sig_transdc_resp-reg_receiver"/>
</dbReference>
<dbReference type="PROSITE" id="PS50110">
    <property type="entry name" value="RESPONSE_REGULATORY"/>
    <property type="match status" value="1"/>
</dbReference>
<sequence>MRSILAVDDDPRMLRVLSTALPAFDFAVVTASDAGTALDLAARRAPEAVLLDLALPDLDGLQVLRSLRAWSSVPVLVVSGRTGISTRIQALDAGADDYLTKPFAIDELAARLRAVLRRPAGLEPPEEVEVGPWTVDLNACTITRSDGAAAASVHLTPTEWRMLTLLLRRPGRLVTGRDLLTEVWGPDHLDRGNYLRVFMAGLRRKLEPDPGRPRHLITEPGLGYRFQP</sequence>
<gene>
    <name evidence="6" type="ORF">ITX44_31990</name>
</gene>
<reference evidence="6 7" key="1">
    <citation type="submission" date="2021-01" db="EMBL/GenBank/DDBJ databases">
        <title>Streptomyces acididurans sp. nov., isolated from a peat swamp forest soil.</title>
        <authorList>
            <person name="Chantavorakit T."/>
            <person name="Duangmal K."/>
        </authorList>
    </citation>
    <scope>NUCLEOTIDE SEQUENCE [LARGE SCALE GENOMIC DNA]</scope>
    <source>
        <strain evidence="6 7">KK5PA1</strain>
    </source>
</reference>
<dbReference type="CDD" id="cd00383">
    <property type="entry name" value="trans_reg_C"/>
    <property type="match status" value="1"/>
</dbReference>
<dbReference type="SUPFAM" id="SSF46894">
    <property type="entry name" value="C-terminal effector domain of the bipartite response regulators"/>
    <property type="match status" value="1"/>
</dbReference>
<feature type="modified residue" description="4-aspartylphosphate" evidence="2">
    <location>
        <position position="52"/>
    </location>
</feature>
<proteinExistence type="predicted"/>
<keyword evidence="7" id="KW-1185">Reference proteome</keyword>
<dbReference type="InterPro" id="IPR011006">
    <property type="entry name" value="CheY-like_superfamily"/>
</dbReference>
<name>A0ABS2U0F7_9ACTN</name>
<evidence type="ECO:0000256" key="2">
    <source>
        <dbReference type="PROSITE-ProRule" id="PRU00169"/>
    </source>
</evidence>
<dbReference type="Pfam" id="PF00072">
    <property type="entry name" value="Response_reg"/>
    <property type="match status" value="1"/>
</dbReference>
<dbReference type="InterPro" id="IPR001867">
    <property type="entry name" value="OmpR/PhoB-type_DNA-bd"/>
</dbReference>
<dbReference type="PROSITE" id="PS51755">
    <property type="entry name" value="OMPR_PHOB"/>
    <property type="match status" value="1"/>
</dbReference>
<dbReference type="Pfam" id="PF00486">
    <property type="entry name" value="Trans_reg_C"/>
    <property type="match status" value="1"/>
</dbReference>
<dbReference type="PANTHER" id="PTHR48111:SF50">
    <property type="entry name" value="KDP OPERON TRANSCRIPTIONAL REGULATORY PROTEIN KDPE"/>
    <property type="match status" value="1"/>
</dbReference>